<comment type="caution">
    <text evidence="3">The sequence shown here is derived from an EMBL/GenBank/DDBJ whole genome shotgun (WGS) entry which is preliminary data.</text>
</comment>
<feature type="region of interest" description="Disordered" evidence="1">
    <location>
        <begin position="82"/>
        <end position="136"/>
    </location>
</feature>
<reference evidence="3" key="1">
    <citation type="submission" date="2023-07" db="EMBL/GenBank/DDBJ databases">
        <title>Degradation of tert-butanol by M. austroafricanum TBA100.</title>
        <authorList>
            <person name="Helbich S."/>
            <person name="Vainshtein Y."/>
        </authorList>
    </citation>
    <scope>NUCLEOTIDE SEQUENCE</scope>
    <source>
        <strain evidence="3">TBA100</strain>
    </source>
</reference>
<sequence length="148" mass="14710">MSASTARKLSGVKYAATILGAFAVLAVAPATAFATDNEPTPGGGGCTYTDADGYPIPIDDGQDVFVDGKIVSCRGGTITITTAPKTGGIFQQPTTPGGGIFQPTGPASGGIFQPPVADSGGVLEPTEPKSGGIFRSPVLNRGSVLAQP</sequence>
<accession>A0ABT8HHW5</accession>
<feature type="compositionally biased region" description="Polar residues" evidence="1">
    <location>
        <begin position="82"/>
        <end position="95"/>
    </location>
</feature>
<dbReference type="Proteomes" id="UP001172687">
    <property type="component" value="Unassembled WGS sequence"/>
</dbReference>
<keyword evidence="4" id="KW-1185">Reference proteome</keyword>
<gene>
    <name evidence="3" type="ORF">QYF68_21425</name>
</gene>
<evidence type="ECO:0000256" key="2">
    <source>
        <dbReference type="SAM" id="SignalP"/>
    </source>
</evidence>
<evidence type="ECO:0000313" key="4">
    <source>
        <dbReference type="Proteomes" id="UP001172687"/>
    </source>
</evidence>
<feature type="signal peptide" evidence="2">
    <location>
        <begin position="1"/>
        <end position="34"/>
    </location>
</feature>
<protein>
    <submittedName>
        <fullName evidence="3">Uncharacterized protein</fullName>
    </submittedName>
</protein>
<evidence type="ECO:0000256" key="1">
    <source>
        <dbReference type="SAM" id="MobiDB-lite"/>
    </source>
</evidence>
<dbReference type="EMBL" id="JAUHTC010000074">
    <property type="protein sequence ID" value="MDN4520362.1"/>
    <property type="molecule type" value="Genomic_DNA"/>
</dbReference>
<organism evidence="3 4">
    <name type="scientific">Mycolicibacterium austroafricanum</name>
    <name type="common">Mycobacterium austroafricanum</name>
    <dbReference type="NCBI Taxonomy" id="39687"/>
    <lineage>
        <taxon>Bacteria</taxon>
        <taxon>Bacillati</taxon>
        <taxon>Actinomycetota</taxon>
        <taxon>Actinomycetes</taxon>
        <taxon>Mycobacteriales</taxon>
        <taxon>Mycobacteriaceae</taxon>
        <taxon>Mycolicibacterium</taxon>
    </lineage>
</organism>
<evidence type="ECO:0000313" key="3">
    <source>
        <dbReference type="EMBL" id="MDN4520362.1"/>
    </source>
</evidence>
<name>A0ABT8HHW5_MYCAO</name>
<keyword evidence="2" id="KW-0732">Signal</keyword>
<feature type="chain" id="PRO_5045448735" evidence="2">
    <location>
        <begin position="35"/>
        <end position="148"/>
    </location>
</feature>
<proteinExistence type="predicted"/>
<dbReference type="RefSeq" id="WP_208675143.1">
    <property type="nucleotide sequence ID" value="NZ_CP070380.1"/>
</dbReference>